<comment type="caution">
    <text evidence="4">The sequence shown here is derived from an EMBL/GenBank/DDBJ whole genome shotgun (WGS) entry which is preliminary data.</text>
</comment>
<dbReference type="InterPro" id="IPR016186">
    <property type="entry name" value="C-type_lectin-like/link_sf"/>
</dbReference>
<feature type="domain" description="C-type lectin" evidence="3">
    <location>
        <begin position="26"/>
        <end position="136"/>
    </location>
</feature>
<accession>A0A8T0BSG6</accession>
<reference evidence="4" key="1">
    <citation type="submission" date="2020-08" db="EMBL/GenBank/DDBJ databases">
        <title>Chromosome-level assembly of Southern catfish (Silurus meridionalis) provides insights into visual adaptation to the nocturnal and benthic lifestyles.</title>
        <authorList>
            <person name="Zhang Y."/>
            <person name="Wang D."/>
            <person name="Peng Z."/>
        </authorList>
    </citation>
    <scope>NUCLEOTIDE SEQUENCE</scope>
    <source>
        <strain evidence="4">SWU-2019-XX</strain>
        <tissue evidence="4">Muscle</tissue>
    </source>
</reference>
<dbReference type="PROSITE" id="PS50041">
    <property type="entry name" value="C_TYPE_LECTIN_2"/>
    <property type="match status" value="2"/>
</dbReference>
<evidence type="ECO:0000256" key="1">
    <source>
        <dbReference type="ARBA" id="ARBA00023157"/>
    </source>
</evidence>
<dbReference type="Proteomes" id="UP000606274">
    <property type="component" value="Unassembled WGS sequence"/>
</dbReference>
<dbReference type="SUPFAM" id="SSF56436">
    <property type="entry name" value="C-type lectin-like"/>
    <property type="match status" value="2"/>
</dbReference>
<evidence type="ECO:0000259" key="3">
    <source>
        <dbReference type="PROSITE" id="PS50041"/>
    </source>
</evidence>
<feature type="signal peptide" evidence="2">
    <location>
        <begin position="1"/>
        <end position="21"/>
    </location>
</feature>
<dbReference type="PANTHER" id="PTHR45784:SF3">
    <property type="entry name" value="C-TYPE LECTIN DOMAIN FAMILY 4 MEMBER K-LIKE-RELATED"/>
    <property type="match status" value="1"/>
</dbReference>
<keyword evidence="5" id="KW-1185">Reference proteome</keyword>
<dbReference type="InterPro" id="IPR018378">
    <property type="entry name" value="C-type_lectin_CS"/>
</dbReference>
<evidence type="ECO:0000313" key="4">
    <source>
        <dbReference type="EMBL" id="KAF7710019.1"/>
    </source>
</evidence>
<dbReference type="InterPro" id="IPR001304">
    <property type="entry name" value="C-type_lectin-like"/>
</dbReference>
<dbReference type="Pfam" id="PF00059">
    <property type="entry name" value="Lectin_C"/>
    <property type="match status" value="2"/>
</dbReference>
<proteinExistence type="predicted"/>
<keyword evidence="2" id="KW-0732">Signal</keyword>
<evidence type="ECO:0000313" key="5">
    <source>
        <dbReference type="Proteomes" id="UP000606274"/>
    </source>
</evidence>
<dbReference type="OrthoDB" id="6369810at2759"/>
<dbReference type="EMBL" id="JABFDY010000002">
    <property type="protein sequence ID" value="KAF7710019.1"/>
    <property type="molecule type" value="Genomic_DNA"/>
</dbReference>
<organism evidence="4 5">
    <name type="scientific">Silurus meridionalis</name>
    <name type="common">Southern catfish</name>
    <name type="synonym">Silurus soldatovi meridionalis</name>
    <dbReference type="NCBI Taxonomy" id="175797"/>
    <lineage>
        <taxon>Eukaryota</taxon>
        <taxon>Metazoa</taxon>
        <taxon>Chordata</taxon>
        <taxon>Craniata</taxon>
        <taxon>Vertebrata</taxon>
        <taxon>Euteleostomi</taxon>
        <taxon>Actinopterygii</taxon>
        <taxon>Neopterygii</taxon>
        <taxon>Teleostei</taxon>
        <taxon>Ostariophysi</taxon>
        <taxon>Siluriformes</taxon>
        <taxon>Siluridae</taxon>
        <taxon>Silurus</taxon>
    </lineage>
</organism>
<sequence>MDHRLIVFLLIFTGILPLVLSVDRKYFLINEKKSWSDAQAYCQANYTDLATIDTSNDTVNIQKEAVAKAFYSRAWIGLYTEINKWLWSFENEQIVNFTSWNVVDPNNLLGDEWCGFIYLGKWYDAPCEWQLQSVCFDGRENATDRYILITQLKTWYDAQSYCRQKYTDLASARNATENSIIAGKNLGVFVWFGLCRDPWKWSDQTSNVSILKWWAGDANDYLQNKSCGFLYGGLADQAQCSNVMPFFCYEFPTQKQILKVKVKSSQDVNDPATLASIFEKINQTLVDHRMAETITVKWRQQSDGVVFHKEKENVTKIGQGHM</sequence>
<dbReference type="InterPro" id="IPR016187">
    <property type="entry name" value="CTDL_fold"/>
</dbReference>
<dbReference type="AlphaFoldDB" id="A0A8T0BSG6"/>
<feature type="chain" id="PRO_5035894324" description="C-type lectin domain-containing protein" evidence="2">
    <location>
        <begin position="22"/>
        <end position="322"/>
    </location>
</feature>
<protein>
    <recommendedName>
        <fullName evidence="3">C-type lectin domain-containing protein</fullName>
    </recommendedName>
</protein>
<feature type="domain" description="C-type lectin" evidence="3">
    <location>
        <begin position="146"/>
        <end position="249"/>
    </location>
</feature>
<name>A0A8T0BSG6_SILME</name>
<evidence type="ECO:0000256" key="2">
    <source>
        <dbReference type="SAM" id="SignalP"/>
    </source>
</evidence>
<dbReference type="PANTHER" id="PTHR45784">
    <property type="entry name" value="C-TYPE LECTIN DOMAIN FAMILY 20 MEMBER A-RELATED"/>
    <property type="match status" value="1"/>
</dbReference>
<gene>
    <name evidence="4" type="ORF">HF521_008891</name>
</gene>
<dbReference type="PROSITE" id="PS00615">
    <property type="entry name" value="C_TYPE_LECTIN_1"/>
    <property type="match status" value="1"/>
</dbReference>
<dbReference type="Gene3D" id="3.10.100.10">
    <property type="entry name" value="Mannose-Binding Protein A, subunit A"/>
    <property type="match status" value="2"/>
</dbReference>
<keyword evidence="1" id="KW-1015">Disulfide bond</keyword>
<dbReference type="SMART" id="SM00034">
    <property type="entry name" value="CLECT"/>
    <property type="match status" value="2"/>
</dbReference>